<organism evidence="2 3">
    <name type="scientific">Thelonectria olida</name>
    <dbReference type="NCBI Taxonomy" id="1576542"/>
    <lineage>
        <taxon>Eukaryota</taxon>
        <taxon>Fungi</taxon>
        <taxon>Dikarya</taxon>
        <taxon>Ascomycota</taxon>
        <taxon>Pezizomycotina</taxon>
        <taxon>Sordariomycetes</taxon>
        <taxon>Hypocreomycetidae</taxon>
        <taxon>Hypocreales</taxon>
        <taxon>Nectriaceae</taxon>
        <taxon>Thelonectria</taxon>
    </lineage>
</organism>
<feature type="compositionally biased region" description="Basic and acidic residues" evidence="1">
    <location>
        <begin position="197"/>
        <end position="211"/>
    </location>
</feature>
<dbReference type="AlphaFoldDB" id="A0A9P9AJB1"/>
<accession>A0A9P9AJB1</accession>
<reference evidence="2 3" key="1">
    <citation type="journal article" date="2021" name="Nat. Commun.">
        <title>Genetic determinants of endophytism in the Arabidopsis root mycobiome.</title>
        <authorList>
            <person name="Mesny F."/>
            <person name="Miyauchi S."/>
            <person name="Thiergart T."/>
            <person name="Pickel B."/>
            <person name="Atanasova L."/>
            <person name="Karlsson M."/>
            <person name="Huettel B."/>
            <person name="Barry K.W."/>
            <person name="Haridas S."/>
            <person name="Chen C."/>
            <person name="Bauer D."/>
            <person name="Andreopoulos W."/>
            <person name="Pangilinan J."/>
            <person name="LaButti K."/>
            <person name="Riley R."/>
            <person name="Lipzen A."/>
            <person name="Clum A."/>
            <person name="Drula E."/>
            <person name="Henrissat B."/>
            <person name="Kohler A."/>
            <person name="Grigoriev I.V."/>
            <person name="Martin F.M."/>
            <person name="Hacquard S."/>
        </authorList>
    </citation>
    <scope>NUCLEOTIDE SEQUENCE [LARGE SCALE GENOMIC DNA]</scope>
    <source>
        <strain evidence="2 3">MPI-CAGE-CH-0241</strain>
    </source>
</reference>
<sequence>MESLPTELRHAITSWLTPFEKVVYLRTHRDARADINNCQLIHLNIWMSVFNNDKWIRKVQSNGLHPVLLGCGTNYMALVLTSDSVLDITKGTCPDSLLPSLRSKALSKASLEVEFPHFTLNIVNIMEPGLAIDVPDPTHCLQNEDSRVSAIYYADSSSRKYHLEPHMVPSQRSVVELPCFSGQNVWVFNRRYREPGARERGLSRALPDKSKRVTSARKSLRPLRKAPTRPTRPEENPADVWEP</sequence>
<protein>
    <submittedName>
        <fullName evidence="2">Uncharacterized protein</fullName>
    </submittedName>
</protein>
<keyword evidence="3" id="KW-1185">Reference proteome</keyword>
<proteinExistence type="predicted"/>
<dbReference type="OrthoDB" id="5084791at2759"/>
<gene>
    <name evidence="2" type="ORF">B0T10DRAFT_464999</name>
</gene>
<evidence type="ECO:0000313" key="2">
    <source>
        <dbReference type="EMBL" id="KAH6876881.1"/>
    </source>
</evidence>
<comment type="caution">
    <text evidence="2">The sequence shown here is derived from an EMBL/GenBank/DDBJ whole genome shotgun (WGS) entry which is preliminary data.</text>
</comment>
<evidence type="ECO:0000256" key="1">
    <source>
        <dbReference type="SAM" id="MobiDB-lite"/>
    </source>
</evidence>
<dbReference type="Proteomes" id="UP000777438">
    <property type="component" value="Unassembled WGS sequence"/>
</dbReference>
<dbReference type="EMBL" id="JAGPYM010000032">
    <property type="protein sequence ID" value="KAH6876881.1"/>
    <property type="molecule type" value="Genomic_DNA"/>
</dbReference>
<feature type="region of interest" description="Disordered" evidence="1">
    <location>
        <begin position="197"/>
        <end position="243"/>
    </location>
</feature>
<evidence type="ECO:0000313" key="3">
    <source>
        <dbReference type="Proteomes" id="UP000777438"/>
    </source>
</evidence>
<feature type="compositionally biased region" description="Basic residues" evidence="1">
    <location>
        <begin position="212"/>
        <end position="227"/>
    </location>
</feature>
<name>A0A9P9AJB1_9HYPO</name>